<dbReference type="Gene3D" id="3.90.930.1">
    <property type="match status" value="1"/>
</dbReference>
<protein>
    <submittedName>
        <fullName evidence="1">Toxin-antitoxin system YwqK family antitoxin</fullName>
    </submittedName>
</protein>
<comment type="caution">
    <text evidence="1">The sequence shown here is derived from an EMBL/GenBank/DDBJ whole genome shotgun (WGS) entry which is preliminary data.</text>
</comment>
<dbReference type="AlphaFoldDB" id="A0A9X1I365"/>
<dbReference type="RefSeq" id="WP_226544672.1">
    <property type="nucleotide sequence ID" value="NZ_JAJAPW010000009.1"/>
</dbReference>
<dbReference type="PANTHER" id="PTHR33706">
    <property type="entry name" value="MORN VARIANT REPEAT PROTEIN"/>
    <property type="match status" value="1"/>
</dbReference>
<dbReference type="PANTHER" id="PTHR33706:SF1">
    <property type="entry name" value="TPR REPEAT PROTEIN"/>
    <property type="match status" value="1"/>
</dbReference>
<dbReference type="Pfam" id="PF07661">
    <property type="entry name" value="MORN_2"/>
    <property type="match status" value="3"/>
</dbReference>
<reference evidence="1" key="1">
    <citation type="submission" date="2021-10" db="EMBL/GenBank/DDBJ databases">
        <title>Tamlana sargassums sp. nov., and Tamlana laminarinivorans sp. nov., two new bacteria isolated from the brown alga.</title>
        <authorList>
            <person name="Li J."/>
        </authorList>
    </citation>
    <scope>NUCLEOTIDE SEQUENCE</scope>
    <source>
        <strain evidence="1">PT2-4</strain>
    </source>
</reference>
<proteinExistence type="predicted"/>
<dbReference type="InterPro" id="IPR011652">
    <property type="entry name" value="MORN_2"/>
</dbReference>
<organism evidence="1 2">
    <name type="scientific">Neotamlana laminarinivorans</name>
    <dbReference type="NCBI Taxonomy" id="2883124"/>
    <lineage>
        <taxon>Bacteria</taxon>
        <taxon>Pseudomonadati</taxon>
        <taxon>Bacteroidota</taxon>
        <taxon>Flavobacteriia</taxon>
        <taxon>Flavobacteriales</taxon>
        <taxon>Flavobacteriaceae</taxon>
        <taxon>Neotamlana</taxon>
    </lineage>
</organism>
<keyword evidence="2" id="KW-1185">Reference proteome</keyword>
<name>A0A9X1I365_9FLAO</name>
<sequence length="235" mass="27265">MNIYKFVFISIFLIKFSGFSQDINQFDEAGKRHGIWKKNFEGTKVTRYEGEFFHGKEIGIFKYYKNIGNHAVLTATKAFNKDNSIATVKFLASTGKVISEGQMDDKKYIGTWKYYHRYSDNLLTLEHYNNNGELHGERIVYYTNGAMAEKQNYLNGNLQGESVWYTKEQTILKSYSYNNGELHGLSQFYNPLGELITEGHYKNGKKAGVWKYYENGNLVEEKDMSAKPKRIKKTP</sequence>
<dbReference type="EMBL" id="JAJAPW010000009">
    <property type="protein sequence ID" value="MCB4800195.1"/>
    <property type="molecule type" value="Genomic_DNA"/>
</dbReference>
<dbReference type="Proteomes" id="UP001139199">
    <property type="component" value="Unassembled WGS sequence"/>
</dbReference>
<evidence type="ECO:0000313" key="1">
    <source>
        <dbReference type="EMBL" id="MCB4800195.1"/>
    </source>
</evidence>
<dbReference type="SUPFAM" id="SSF82185">
    <property type="entry name" value="Histone H3 K4-specific methyltransferase SET7/9 N-terminal domain"/>
    <property type="match status" value="1"/>
</dbReference>
<gene>
    <name evidence="1" type="ORF">LG649_15195</name>
</gene>
<accession>A0A9X1I365</accession>
<evidence type="ECO:0000313" key="2">
    <source>
        <dbReference type="Proteomes" id="UP001139199"/>
    </source>
</evidence>